<evidence type="ECO:0000313" key="3">
    <source>
        <dbReference type="Proteomes" id="UP000619457"/>
    </source>
</evidence>
<keyword evidence="1" id="KW-0732">Signal</keyword>
<sequence length="221" mass="24635">MILKIPRLASLLSGAILILSLLSCSQEALVGDVVVYVSDFRDEARTAQIDNARLFVFNGDTVMGNYNKEEISLSLDNLPDHNTVRVEIEILAHDSWDGNTIGLSGPDLWYVQVDGDRVFETTFSNSVCNSSYCLYQAFPQEYGRHNDPKTGALQKHLPGLCQYEGVPGWTSKYLISKLIKHKSDHITVVWGDELTQDNAFSEICDESWSVTGIEVTTLTVK</sequence>
<accession>A0A918PS25</accession>
<feature type="chain" id="PRO_5037265140" description="Lipoprotein" evidence="1">
    <location>
        <begin position="31"/>
        <end position="221"/>
    </location>
</feature>
<dbReference type="Proteomes" id="UP000619457">
    <property type="component" value="Unassembled WGS sequence"/>
</dbReference>
<proteinExistence type="predicted"/>
<evidence type="ECO:0000256" key="1">
    <source>
        <dbReference type="SAM" id="SignalP"/>
    </source>
</evidence>
<reference evidence="2" key="1">
    <citation type="journal article" date="2014" name="Int. J. Syst. Evol. Microbiol.">
        <title>Complete genome sequence of Corynebacterium casei LMG S-19264T (=DSM 44701T), isolated from a smear-ripened cheese.</title>
        <authorList>
            <consortium name="US DOE Joint Genome Institute (JGI-PGF)"/>
            <person name="Walter F."/>
            <person name="Albersmeier A."/>
            <person name="Kalinowski J."/>
            <person name="Ruckert C."/>
        </authorList>
    </citation>
    <scope>NUCLEOTIDE SEQUENCE</scope>
    <source>
        <strain evidence="2">KCTC 12368</strain>
    </source>
</reference>
<gene>
    <name evidence="2" type="ORF">GCM10007049_12010</name>
</gene>
<dbReference type="PROSITE" id="PS51257">
    <property type="entry name" value="PROKAR_LIPOPROTEIN"/>
    <property type="match status" value="1"/>
</dbReference>
<dbReference type="RefSeq" id="WP_018472261.1">
    <property type="nucleotide sequence ID" value="NZ_BMWX01000002.1"/>
</dbReference>
<comment type="caution">
    <text evidence="2">The sequence shown here is derived from an EMBL/GenBank/DDBJ whole genome shotgun (WGS) entry which is preliminary data.</text>
</comment>
<evidence type="ECO:0000313" key="2">
    <source>
        <dbReference type="EMBL" id="GGZ20983.1"/>
    </source>
</evidence>
<reference evidence="2" key="2">
    <citation type="submission" date="2020-09" db="EMBL/GenBank/DDBJ databases">
        <authorList>
            <person name="Sun Q."/>
            <person name="Kim S."/>
        </authorList>
    </citation>
    <scope>NUCLEOTIDE SEQUENCE</scope>
    <source>
        <strain evidence="2">KCTC 12368</strain>
    </source>
</reference>
<dbReference type="AlphaFoldDB" id="A0A918PS25"/>
<keyword evidence="3" id="KW-1185">Reference proteome</keyword>
<feature type="signal peptide" evidence="1">
    <location>
        <begin position="1"/>
        <end position="30"/>
    </location>
</feature>
<name>A0A918PS25_9BACT</name>
<protein>
    <recommendedName>
        <fullName evidence="4">Lipoprotein</fullName>
    </recommendedName>
</protein>
<dbReference type="EMBL" id="BMWX01000002">
    <property type="protein sequence ID" value="GGZ20983.1"/>
    <property type="molecule type" value="Genomic_DNA"/>
</dbReference>
<evidence type="ECO:0008006" key="4">
    <source>
        <dbReference type="Google" id="ProtNLM"/>
    </source>
</evidence>
<organism evidence="2 3">
    <name type="scientific">Echinicola pacifica</name>
    <dbReference type="NCBI Taxonomy" id="346377"/>
    <lineage>
        <taxon>Bacteria</taxon>
        <taxon>Pseudomonadati</taxon>
        <taxon>Bacteroidota</taxon>
        <taxon>Cytophagia</taxon>
        <taxon>Cytophagales</taxon>
        <taxon>Cyclobacteriaceae</taxon>
        <taxon>Echinicola</taxon>
    </lineage>
</organism>